<dbReference type="PROSITE" id="PS50290">
    <property type="entry name" value="PI3_4_KINASE_3"/>
    <property type="match status" value="1"/>
</dbReference>
<dbReference type="EMBL" id="JAGGNH010000002">
    <property type="protein sequence ID" value="KAJ0981745.1"/>
    <property type="molecule type" value="Genomic_DNA"/>
</dbReference>
<dbReference type="InterPro" id="IPR011009">
    <property type="entry name" value="Kinase-like_dom_sf"/>
</dbReference>
<dbReference type="GO" id="GO:0004674">
    <property type="term" value="F:protein serine/threonine kinase activity"/>
    <property type="evidence" value="ECO:0007669"/>
    <property type="project" value="UniProtKB-EC"/>
</dbReference>
<evidence type="ECO:0000256" key="1">
    <source>
        <dbReference type="ARBA" id="ARBA00012513"/>
    </source>
</evidence>
<keyword evidence="10" id="KW-1185">Reference proteome</keyword>
<keyword evidence="5" id="KW-0067">ATP-binding</keyword>
<name>A0A9D5D0J5_9LILI</name>
<comment type="caution">
    <text evidence="9">The sequence shown here is derived from an EMBL/GenBank/DDBJ whole genome shotgun (WGS) entry which is preliminary data.</text>
</comment>
<dbReference type="SMART" id="SM00146">
    <property type="entry name" value="PI3Kc"/>
    <property type="match status" value="1"/>
</dbReference>
<evidence type="ECO:0000259" key="8">
    <source>
        <dbReference type="PROSITE" id="PS51190"/>
    </source>
</evidence>
<evidence type="ECO:0000256" key="3">
    <source>
        <dbReference type="ARBA" id="ARBA00022741"/>
    </source>
</evidence>
<dbReference type="PANTHER" id="PTHR11139:SF71">
    <property type="entry name" value="SERINE_THREONINE-PROTEIN KINASE SMG1"/>
    <property type="match status" value="1"/>
</dbReference>
<dbReference type="SUPFAM" id="SSF56112">
    <property type="entry name" value="Protein kinase-like (PK-like)"/>
    <property type="match status" value="1"/>
</dbReference>
<dbReference type="InterPro" id="IPR000403">
    <property type="entry name" value="PI3/4_kinase_cat_dom"/>
</dbReference>
<reference evidence="9" key="1">
    <citation type="submission" date="2021-03" db="EMBL/GenBank/DDBJ databases">
        <authorList>
            <person name="Li Z."/>
            <person name="Yang C."/>
        </authorList>
    </citation>
    <scope>NUCLEOTIDE SEQUENCE</scope>
    <source>
        <strain evidence="9">Dzin_1.0</strain>
        <tissue evidence="9">Leaf</tissue>
    </source>
</reference>
<dbReference type="FunFam" id="1.10.1070.11:FF:000023">
    <property type="entry name" value="serine/threonine-protein kinase SMG1 isoform X1"/>
    <property type="match status" value="1"/>
</dbReference>
<evidence type="ECO:0000313" key="9">
    <source>
        <dbReference type="EMBL" id="KAJ0981745.1"/>
    </source>
</evidence>
<feature type="domain" description="PI3K/PI4K catalytic" evidence="7">
    <location>
        <begin position="1"/>
        <end position="298"/>
    </location>
</feature>
<evidence type="ECO:0000256" key="5">
    <source>
        <dbReference type="ARBA" id="ARBA00022840"/>
    </source>
</evidence>
<keyword evidence="4" id="KW-0418">Kinase</keyword>
<dbReference type="GO" id="GO:0005524">
    <property type="term" value="F:ATP binding"/>
    <property type="evidence" value="ECO:0007669"/>
    <property type="project" value="UniProtKB-KW"/>
</dbReference>
<dbReference type="GO" id="GO:0005634">
    <property type="term" value="C:nucleus"/>
    <property type="evidence" value="ECO:0007669"/>
    <property type="project" value="TreeGrafter"/>
</dbReference>
<feature type="compositionally biased region" description="Low complexity" evidence="6">
    <location>
        <begin position="1293"/>
        <end position="1305"/>
    </location>
</feature>
<dbReference type="OrthoDB" id="10065496at2759"/>
<dbReference type="InterPro" id="IPR050517">
    <property type="entry name" value="DDR_Repair_Kinase"/>
</dbReference>
<keyword evidence="3" id="KW-0547">Nucleotide-binding</keyword>
<dbReference type="InterPro" id="IPR003152">
    <property type="entry name" value="FATC_dom"/>
</dbReference>
<keyword evidence="2" id="KW-0808">Transferase</keyword>
<sequence length="1439" mass="159843">MQLLQAINCFLQTCNDTCRRSLAIRYYSVTPISGRAGLIQWVENVTSIYSVFKSWQNRAQLVQLSALGTGNVRGTVPPVPRPSDMFYGKIIPALKEKGLRRVISRRDWPHEVKRKVLLELMQETPRQLLWQEMWCASEGFKAFNLKAKRFSASVAAMSMVGHILGLGDRHLDNILIDFLSGDVVHIDYNVCFDKGKRLKIPEIVPFRLTQIIEAALGLTGTEGSFRSNCQSVTGVLRKNKDIILMMLEVFVWDPLVEWTRGDGHDEAVIGGEEKKGMELAVSLSLFASRVQEIRVPLQQQNLHSRYSGFARLSSLEDAFSLKSAVLVSGIPLTVVPEPTLAQCSEIDGEVSRLVAELHTGLSSAVEALHEYTLALQRVLPLNYITSTQVNGWAQLLQLLVSNLSSDTLSLAKRQAADLVAKVKGDVSDSVKQRHQDLFHKMETYTMEIDKVNVECSGLMNSIGTDTEVKSKEKLLSAFTKYMQASGYSRSEVDSSVNREGQQKYDVTKDFNVHGDLEDRKSKVLSVVQIAANELFKIVKGKLLNFLNNPSGKVTWISEDDFVQHDSVTYHEFEEQIEKCALVSGFVNEVWDLFGFDTSTGNGQFISEGNWPSLFQACLYSCKKLIEQITEISLPDIIRSVISYNSEVMEAFGSISQIRGAIDTALEKLFDVELERTSLVELEKNYFVKVGLITEQQLALEEAAVKGRDHLSWEEAEELASQEEACRAKLDKLHQTWNEKDARSSSLKKLETDIKNSLVSTGRYFSTLISSEQGDGSAQNVAEIMASGTPPSGLTWRYLKRRLAPALIMQLDKQNENLEHIIKTRKETDKLKQDVASVKRVHFMLEEYCNAHETARAAKSAILLMKRKVLAQSILGDDKFYPAILNLSRPKLLEKFQSSISTLSNLMDCLQACERTSVSVEGQLERAMGWACASPSVAGAEQDWKLAKNNMEVAANSFFSATRELTIASRKGKICFWSDLRIFCLYCLVISKINLIFEGSEVPISCDIISICFRVSRGHTALTSECGSMLEEVLAITRSLHDLYSLGKQAAAAHSVLMADLGKANAILIPLEASLSTDVVALADGISKDKENNSDIPPIHGQALYKSYYFRLREACQPLEHLVPSIICSVKELHSMLTKLGRASGLHAGNLHKALEGVGESQLVRSQELALSRSDFSAGANLLDDKDKNFLEGDGGNFQGITESSPEGEGWISPPEHTYISSLDSSIASSEASAAKHSDNAVADNSMHVSHTSTCWQENETLENSVSQFAAEDDITIAATSVPPDLGESSQVLTSSKSTDISSTSSDNIAPADPHKMRPVPSSLNDVVSSIEHWYNVEKEASRDDKPLSCRNRQYSSKKVVEGHWGNDDNPSCKNSANCVTREMNTYALSVLRQIELKLEGRENDEFRSMTISEQVDHLLRQATSIDNLCNMYEGWTPWI</sequence>
<protein>
    <recommendedName>
        <fullName evidence="1">non-specific serine/threonine protein kinase</fullName>
        <ecNumber evidence="1">2.7.11.1</ecNumber>
    </recommendedName>
</protein>
<dbReference type="Proteomes" id="UP001085076">
    <property type="component" value="Miscellaneous, Linkage group lg02"/>
</dbReference>
<dbReference type="PROSITE" id="PS00916">
    <property type="entry name" value="PI3_4_KINASE_2"/>
    <property type="match status" value="1"/>
</dbReference>
<dbReference type="Gene3D" id="1.10.1070.11">
    <property type="entry name" value="Phosphatidylinositol 3-/4-kinase, catalytic domain"/>
    <property type="match status" value="1"/>
</dbReference>
<dbReference type="PROSITE" id="PS51190">
    <property type="entry name" value="FATC"/>
    <property type="match status" value="1"/>
</dbReference>
<evidence type="ECO:0000256" key="2">
    <source>
        <dbReference type="ARBA" id="ARBA00022679"/>
    </source>
</evidence>
<organism evidence="9 10">
    <name type="scientific">Dioscorea zingiberensis</name>
    <dbReference type="NCBI Taxonomy" id="325984"/>
    <lineage>
        <taxon>Eukaryota</taxon>
        <taxon>Viridiplantae</taxon>
        <taxon>Streptophyta</taxon>
        <taxon>Embryophyta</taxon>
        <taxon>Tracheophyta</taxon>
        <taxon>Spermatophyta</taxon>
        <taxon>Magnoliopsida</taxon>
        <taxon>Liliopsida</taxon>
        <taxon>Dioscoreales</taxon>
        <taxon>Dioscoreaceae</taxon>
        <taxon>Dioscorea</taxon>
    </lineage>
</organism>
<feature type="domain" description="FATC" evidence="8">
    <location>
        <begin position="1407"/>
        <end position="1439"/>
    </location>
</feature>
<dbReference type="Pfam" id="PF00454">
    <property type="entry name" value="PI3_PI4_kinase"/>
    <property type="match status" value="1"/>
</dbReference>
<dbReference type="InterPro" id="IPR018936">
    <property type="entry name" value="PI3/4_kinase_CS"/>
</dbReference>
<evidence type="ECO:0000313" key="10">
    <source>
        <dbReference type="Proteomes" id="UP001085076"/>
    </source>
</evidence>
<feature type="region of interest" description="Disordered" evidence="6">
    <location>
        <begin position="1281"/>
        <end position="1320"/>
    </location>
</feature>
<evidence type="ECO:0000256" key="6">
    <source>
        <dbReference type="SAM" id="MobiDB-lite"/>
    </source>
</evidence>
<dbReference type="Pfam" id="PF02260">
    <property type="entry name" value="FATC"/>
    <property type="match status" value="1"/>
</dbReference>
<evidence type="ECO:0000259" key="7">
    <source>
        <dbReference type="PROSITE" id="PS50290"/>
    </source>
</evidence>
<gene>
    <name evidence="9" type="ORF">J5N97_010000</name>
</gene>
<dbReference type="GO" id="GO:0000184">
    <property type="term" value="P:nuclear-transcribed mRNA catabolic process, nonsense-mediated decay"/>
    <property type="evidence" value="ECO:0007669"/>
    <property type="project" value="TreeGrafter"/>
</dbReference>
<dbReference type="EC" id="2.7.11.1" evidence="1"/>
<reference evidence="9" key="2">
    <citation type="journal article" date="2022" name="Hortic Res">
        <title>The genome of Dioscorea zingiberensis sheds light on the biosynthesis, origin and evolution of the medicinally important diosgenin saponins.</title>
        <authorList>
            <person name="Li Y."/>
            <person name="Tan C."/>
            <person name="Li Z."/>
            <person name="Guo J."/>
            <person name="Li S."/>
            <person name="Chen X."/>
            <person name="Wang C."/>
            <person name="Dai X."/>
            <person name="Yang H."/>
            <person name="Song W."/>
            <person name="Hou L."/>
            <person name="Xu J."/>
            <person name="Tong Z."/>
            <person name="Xu A."/>
            <person name="Yuan X."/>
            <person name="Wang W."/>
            <person name="Yang Q."/>
            <person name="Chen L."/>
            <person name="Sun Z."/>
            <person name="Wang K."/>
            <person name="Pan B."/>
            <person name="Chen J."/>
            <person name="Bao Y."/>
            <person name="Liu F."/>
            <person name="Qi X."/>
            <person name="Gang D.R."/>
            <person name="Wen J."/>
            <person name="Li J."/>
        </authorList>
    </citation>
    <scope>NUCLEOTIDE SEQUENCE</scope>
    <source>
        <strain evidence="9">Dzin_1.0</strain>
    </source>
</reference>
<dbReference type="InterPro" id="IPR036940">
    <property type="entry name" value="PI3/4_kinase_cat_sf"/>
</dbReference>
<accession>A0A9D5D0J5</accession>
<dbReference type="PANTHER" id="PTHR11139">
    <property type="entry name" value="ATAXIA TELANGIECTASIA MUTATED ATM -RELATED"/>
    <property type="match status" value="1"/>
</dbReference>
<dbReference type="SMART" id="SM01343">
    <property type="entry name" value="FATC"/>
    <property type="match status" value="1"/>
</dbReference>
<evidence type="ECO:0000256" key="4">
    <source>
        <dbReference type="ARBA" id="ARBA00022777"/>
    </source>
</evidence>
<feature type="region of interest" description="Disordered" evidence="6">
    <location>
        <begin position="1192"/>
        <end position="1216"/>
    </location>
</feature>
<proteinExistence type="predicted"/>